<dbReference type="PANTHER" id="PTHR12283:SF6">
    <property type="entry name" value="GLUTAMINYL-PEPTIDE CYCLOTRANSFERASE-RELATED"/>
    <property type="match status" value="1"/>
</dbReference>
<evidence type="ECO:0000256" key="2">
    <source>
        <dbReference type="ARBA" id="ARBA00023315"/>
    </source>
</evidence>
<dbReference type="EMBL" id="DSQF01000017">
    <property type="protein sequence ID" value="HGZ43429.1"/>
    <property type="molecule type" value="Genomic_DNA"/>
</dbReference>
<accession>A0A832I4H4</accession>
<dbReference type="GO" id="GO:0008270">
    <property type="term" value="F:zinc ion binding"/>
    <property type="evidence" value="ECO:0007669"/>
    <property type="project" value="TreeGrafter"/>
</dbReference>
<dbReference type="PANTHER" id="PTHR12283">
    <property type="entry name" value="GLUTAMINYL-PEPTIDE CYCLOTRANSFERASE"/>
    <property type="match status" value="1"/>
</dbReference>
<evidence type="ECO:0000256" key="1">
    <source>
        <dbReference type="ARBA" id="ARBA00022679"/>
    </source>
</evidence>
<dbReference type="InterPro" id="IPR007484">
    <property type="entry name" value="Peptidase_M28"/>
</dbReference>
<dbReference type="GO" id="GO:0016603">
    <property type="term" value="F:glutaminyl-peptide cyclotransferase activity"/>
    <property type="evidence" value="ECO:0007669"/>
    <property type="project" value="TreeGrafter"/>
</dbReference>
<evidence type="ECO:0000259" key="3">
    <source>
        <dbReference type="Pfam" id="PF04389"/>
    </source>
</evidence>
<comment type="caution">
    <text evidence="4">The sequence shown here is derived from an EMBL/GenBank/DDBJ whole genome shotgun (WGS) entry which is preliminary data.</text>
</comment>
<dbReference type="Gene3D" id="3.40.630.10">
    <property type="entry name" value="Zn peptidases"/>
    <property type="match status" value="1"/>
</dbReference>
<name>A0A832I4H4_UNCEI</name>
<sequence length="290" mass="31265">MLPGCASEFAVDGARAHARVARQVAFGPRVPGTPGHAAMRAWLEAELARLGGAVEVQSFTDTTLGRPLELHNIIARFGPRTGGRVMLCAHYDTRPWSDRDPDPAKRALPLPGANDGGSGVAVLLEVAELMHRTPPAAGVDLVFFDGEDQGRESHPGEYCLGARGYAARLPARGDPARPRAAFLFDLVGDRELNIHPELYSVRRASNLVDLVLEGARATGARGFRSEPRYAITDDHVPLLDAGLPAVNIIDFDYPAWHTAADTPDRVSAESLAEVARVAAWLVYRSPFARP</sequence>
<proteinExistence type="predicted"/>
<keyword evidence="2" id="KW-0012">Acyltransferase</keyword>
<evidence type="ECO:0000313" key="4">
    <source>
        <dbReference type="EMBL" id="HGZ43429.1"/>
    </source>
</evidence>
<protein>
    <submittedName>
        <fullName evidence="4">M28 family peptidase</fullName>
    </submittedName>
</protein>
<reference evidence="4" key="1">
    <citation type="journal article" date="2020" name="mSystems">
        <title>Genome- and Community-Level Interaction Insights into Carbon Utilization and Element Cycling Functions of Hydrothermarchaeota in Hydrothermal Sediment.</title>
        <authorList>
            <person name="Zhou Z."/>
            <person name="Liu Y."/>
            <person name="Xu W."/>
            <person name="Pan J."/>
            <person name="Luo Z.H."/>
            <person name="Li M."/>
        </authorList>
    </citation>
    <scope>NUCLEOTIDE SEQUENCE [LARGE SCALE GENOMIC DNA]</scope>
    <source>
        <strain evidence="4">SpSt-381</strain>
    </source>
</reference>
<gene>
    <name evidence="4" type="ORF">ENR23_08395</name>
</gene>
<dbReference type="AlphaFoldDB" id="A0A832I4H4"/>
<dbReference type="Pfam" id="PF04389">
    <property type="entry name" value="Peptidase_M28"/>
    <property type="match status" value="1"/>
</dbReference>
<organism evidence="4">
    <name type="scientific">Eiseniibacteriota bacterium</name>
    <dbReference type="NCBI Taxonomy" id="2212470"/>
    <lineage>
        <taxon>Bacteria</taxon>
        <taxon>Candidatus Eiseniibacteriota</taxon>
    </lineage>
</organism>
<feature type="domain" description="Peptidase M28" evidence="3">
    <location>
        <begin position="72"/>
        <end position="279"/>
    </location>
</feature>
<dbReference type="SUPFAM" id="SSF53187">
    <property type="entry name" value="Zn-dependent exopeptidases"/>
    <property type="match status" value="1"/>
</dbReference>
<dbReference type="InterPro" id="IPR040234">
    <property type="entry name" value="QC/QCL"/>
</dbReference>
<keyword evidence="1" id="KW-0808">Transferase</keyword>